<dbReference type="PANTHER" id="PTHR39596:SF2">
    <property type="entry name" value="HET DOMAIN PROTEIN (AFU_ORTHOLOGUE AFUA_1G17550)-RELATED"/>
    <property type="match status" value="1"/>
</dbReference>
<evidence type="ECO:0000313" key="2">
    <source>
        <dbReference type="EMBL" id="KIW68344.1"/>
    </source>
</evidence>
<dbReference type="InterPro" id="IPR010730">
    <property type="entry name" value="HET"/>
</dbReference>
<sequence length="747" mass="84156">MDHLPRASTGAVHVEIPYLFDKDCPFEYDNQHWADYPARTGWDLDAFFDGDFTNRGRNTAAQAASFFQAWLYFGMLHCVTGIPVDTSSFVRTATTGTQLVSLVNLDSYFTGWEEAVTAWSADELASRTAATDAAVKTLTHTLVQHLGWKTPLPDNVVLSITILHRTLMCAKRSILTHSDFEPTLNYHQGSRDIIDNHLYELGWCRRDVARHHQGQSCLVMYYAISLGPRLVPRDHTACVDTECLALQVDHGTYRSQHVTPSCNCSHLTVDVNQVCSLIDQGLVPVLKLSHSKTDNLPRLDILADHVYVCISHVWANGFGNLDANSLPLCQLMRIQNHVNALYHGRSDDDNVSFWIDTLCVPVQPENYATRRRAIIQMRSIYEQADKVLVVDIELLRSSTAEALHEEVAMRISYSVWWSRLWTLQEAVCARDLYFQFQNKALNGIDLVKRSDDAYCNNHTNRSSRSTRKWTASEQIAWEGLNYLRELYAYKASNAASKAALLLQAVSWRSTSWLSDEAICLAGILGVSVQIILQTSPTERLQTFILLQRLFPAIVLFFSGAKMDVDGFRWAPRTFVFSRAGLLSAYRRQPDRGIGRFEPQTAMAEAEERGLHVKFPAFKVQGDLHGCSRAVGGRVLFRDASSAWWYTCRVMDRTVATPYLGMDIAEIPNLAIVLPRPPTQDRTFYYGVLVSIYEEDQSGVLFARFVARASIDQWGAKDMVGVRILLGIQDPNPAAAISLPEDQPWCIG</sequence>
<dbReference type="Proteomes" id="UP000054266">
    <property type="component" value="Unassembled WGS sequence"/>
</dbReference>
<name>A0A0D2G8V6_9EURO</name>
<dbReference type="HOGENOM" id="CLU_009388_3_0_1"/>
<dbReference type="Pfam" id="PF06985">
    <property type="entry name" value="HET"/>
    <property type="match status" value="1"/>
</dbReference>
<feature type="domain" description="Heterokaryon incompatibility" evidence="1">
    <location>
        <begin position="307"/>
        <end position="390"/>
    </location>
</feature>
<proteinExistence type="predicted"/>
<organism evidence="2 3">
    <name type="scientific">Phialophora macrospora</name>
    <dbReference type="NCBI Taxonomy" id="1851006"/>
    <lineage>
        <taxon>Eukaryota</taxon>
        <taxon>Fungi</taxon>
        <taxon>Dikarya</taxon>
        <taxon>Ascomycota</taxon>
        <taxon>Pezizomycotina</taxon>
        <taxon>Eurotiomycetes</taxon>
        <taxon>Chaetothyriomycetidae</taxon>
        <taxon>Chaetothyriales</taxon>
        <taxon>Herpotrichiellaceae</taxon>
        <taxon>Phialophora</taxon>
    </lineage>
</organism>
<dbReference type="STRING" id="5601.A0A0D2G8V6"/>
<evidence type="ECO:0000259" key="1">
    <source>
        <dbReference type="Pfam" id="PF06985"/>
    </source>
</evidence>
<accession>A0A0D2G8V6</accession>
<evidence type="ECO:0000313" key="3">
    <source>
        <dbReference type="Proteomes" id="UP000054266"/>
    </source>
</evidence>
<reference evidence="2 3" key="1">
    <citation type="submission" date="2015-01" db="EMBL/GenBank/DDBJ databases">
        <title>The Genome Sequence of Capronia semiimmersa CBS27337.</title>
        <authorList>
            <consortium name="The Broad Institute Genomics Platform"/>
            <person name="Cuomo C."/>
            <person name="de Hoog S."/>
            <person name="Gorbushina A."/>
            <person name="Stielow B."/>
            <person name="Teixiera M."/>
            <person name="Abouelleil A."/>
            <person name="Chapman S.B."/>
            <person name="Priest M."/>
            <person name="Young S.K."/>
            <person name="Wortman J."/>
            <person name="Nusbaum C."/>
            <person name="Birren B."/>
        </authorList>
    </citation>
    <scope>NUCLEOTIDE SEQUENCE [LARGE SCALE GENOMIC DNA]</scope>
    <source>
        <strain evidence="2 3">CBS 27337</strain>
    </source>
</reference>
<keyword evidence="3" id="KW-1185">Reference proteome</keyword>
<dbReference type="AlphaFoldDB" id="A0A0D2G8V6"/>
<dbReference type="EMBL" id="KN846958">
    <property type="protein sequence ID" value="KIW68344.1"/>
    <property type="molecule type" value="Genomic_DNA"/>
</dbReference>
<protein>
    <recommendedName>
        <fullName evidence="1">Heterokaryon incompatibility domain-containing protein</fullName>
    </recommendedName>
</protein>
<dbReference type="PANTHER" id="PTHR39596">
    <property type="match status" value="1"/>
</dbReference>
<gene>
    <name evidence="2" type="ORF">PV04_04297</name>
</gene>